<dbReference type="Pfam" id="PF01345">
    <property type="entry name" value="DUF11"/>
    <property type="match status" value="1"/>
</dbReference>
<feature type="compositionally biased region" description="Gly residues" evidence="1">
    <location>
        <begin position="305"/>
        <end position="324"/>
    </location>
</feature>
<dbReference type="PANTHER" id="PTHR34819">
    <property type="entry name" value="LARGE CYSTEINE-RICH PERIPLASMIC PROTEIN OMCB"/>
    <property type="match status" value="1"/>
</dbReference>
<dbReference type="InterPro" id="IPR051172">
    <property type="entry name" value="Chlamydia_OmcB"/>
</dbReference>
<organism evidence="3 4">
    <name type="scientific">Nostoc cycadae WK-1</name>
    <dbReference type="NCBI Taxonomy" id="1861711"/>
    <lineage>
        <taxon>Bacteria</taxon>
        <taxon>Bacillati</taxon>
        <taxon>Cyanobacteriota</taxon>
        <taxon>Cyanophyceae</taxon>
        <taxon>Nostocales</taxon>
        <taxon>Nostocaceae</taxon>
        <taxon>Nostoc</taxon>
    </lineage>
</organism>
<keyword evidence="4" id="KW-1185">Reference proteome</keyword>
<feature type="region of interest" description="Disordered" evidence="1">
    <location>
        <begin position="304"/>
        <end position="348"/>
    </location>
</feature>
<feature type="domain" description="DUF11" evidence="2">
    <location>
        <begin position="554"/>
        <end position="684"/>
    </location>
</feature>
<comment type="caution">
    <text evidence="3">The sequence shown here is derived from an EMBL/GenBank/DDBJ whole genome shotgun (WGS) entry which is preliminary data.</text>
</comment>
<dbReference type="RefSeq" id="WP_103123396.1">
    <property type="nucleotide sequence ID" value="NZ_DF978421.1"/>
</dbReference>
<dbReference type="AlphaFoldDB" id="A0A2H6LB55"/>
<dbReference type="Proteomes" id="UP000236527">
    <property type="component" value="Unassembled WGS sequence"/>
</dbReference>
<evidence type="ECO:0000313" key="4">
    <source>
        <dbReference type="Proteomes" id="UP000236527"/>
    </source>
</evidence>
<feature type="compositionally biased region" description="Gly residues" evidence="1">
    <location>
        <begin position="335"/>
        <end position="348"/>
    </location>
</feature>
<name>A0A2H6LB55_9NOSO</name>
<accession>A0A2H6LB55</accession>
<dbReference type="PANTHER" id="PTHR34819:SF3">
    <property type="entry name" value="CELL SURFACE PROTEIN"/>
    <property type="match status" value="1"/>
</dbReference>
<dbReference type="NCBIfam" id="TIGR01451">
    <property type="entry name" value="B_ant_repeat"/>
    <property type="match status" value="2"/>
</dbReference>
<dbReference type="InterPro" id="IPR001434">
    <property type="entry name" value="OmcB-like_DUF11"/>
</dbReference>
<dbReference type="EMBL" id="BDGE01000003">
    <property type="protein sequence ID" value="GBE90470.1"/>
    <property type="molecule type" value="Genomic_DNA"/>
</dbReference>
<sequence>MLKPHHSHNHLLKLIRSVTLILTTLSYQSLILLTQTPAIAQFAPRLCATPGKDGPSSLGGIINTYYAGATNTTVAAGSTSIPVGAINPNGSTTPIAAGDLLLIIQMQGADIDASNTDSYGNGVSGGGNNSNVSLAPVTTGASGNLNNANFTAGNYEYVVATGPIAGGSIPIQGTNGGGLINSYSNTPFGTQGQRTYQVIRVPQYSSATMSSSLTAAPWNGATGGILIYDVAGNLNLASATVDVSGIGFRGGAGRQLTGTTGLLRTDYVTSSTSDANGSKGEGTAGTPRYVLNSATISATDNGVEGYPGGSYGRGAPGNAGGGSTDGQPINNRHNSGGGGGSNGGTGGLGGRSWTSGVYVGGFGGASFPANSNRVVLGGGGGAGTTNQATSATTGVPTNGIASSGANGGGMVLIRTASVSGSGTINANGATAFDVRQDGTGGGGAGGSVMVTSANNNLAGLTVNARGGNGGNVKYSNAAEPFGGAHGPGGGGGGGVVFTSAGANVNVTGGQSGTAKDPIDPVDPYFGATAGAGGISQAVGAVPGANSGAECVPQLTITKTTSTPGPIIKPGKATYTITVANAANRATATNIDITDPLPSGFSFDGSVTPTVTLNGGATRTSVTNPATGATTLNFGSFNIPGGASVQITFTTDVAATVPDGVYNNGATATYLDPTRTIANGTTSVTYDPATVGEEVAVGSAAPTPILRLRGVKRITNVVRNGLPLSGVNFGIFIDDPNDQNDNAPGWSQLSPVGIINLSSQFTLQSGDEVEYTIYFLADGNQAIQNARFCDPIPTGTTFLSNSFGSASGILVNLANTTTSRTNAADGDNGSFFSPLAPLSANNVCPNQTNPTGAVVVNFGTLNYTAGSNFGFVRFRVRVD</sequence>
<dbReference type="Gene3D" id="2.60.40.740">
    <property type="match status" value="1"/>
</dbReference>
<proteinExistence type="predicted"/>
<evidence type="ECO:0000313" key="3">
    <source>
        <dbReference type="EMBL" id="GBE90470.1"/>
    </source>
</evidence>
<gene>
    <name evidence="3" type="ORF">NCWK1_0186</name>
</gene>
<reference evidence="4" key="1">
    <citation type="journal article" date="2018" name="Genome Announc.">
        <title>Draft Genome Sequence of the Nitrogen-Fixing and Hormogonia-Inducing Cyanobacterium Nostoc cycadae Strain WK-1, Isolated from the Coralloid Roots of Cycas revoluta.</title>
        <authorList>
            <person name="Kanesaki Y."/>
            <person name="Hirose M."/>
            <person name="Hirose Y."/>
            <person name="Fujisawa T."/>
            <person name="Nakamura Y."/>
            <person name="Watanabe S."/>
            <person name="Matsunaga S."/>
            <person name="Uchida H."/>
            <person name="Murakami A."/>
        </authorList>
    </citation>
    <scope>NUCLEOTIDE SEQUENCE [LARGE SCALE GENOMIC DNA]</scope>
    <source>
        <strain evidence="4">WK-1</strain>
    </source>
</reference>
<evidence type="ECO:0000256" key="1">
    <source>
        <dbReference type="SAM" id="MobiDB-lite"/>
    </source>
</evidence>
<evidence type="ECO:0000259" key="2">
    <source>
        <dbReference type="Pfam" id="PF01345"/>
    </source>
</evidence>
<protein>
    <submittedName>
        <fullName evidence="3">Conserved repeat domain protein</fullName>
    </submittedName>
</protein>
<dbReference type="InterPro" id="IPR047589">
    <property type="entry name" value="DUF11_rpt"/>
</dbReference>